<keyword evidence="2 4" id="KW-0863">Zinc-finger</keyword>
<dbReference type="PANTHER" id="PTHR45931">
    <property type="entry name" value="SI:CH211-59O9.10"/>
    <property type="match status" value="1"/>
</dbReference>
<dbReference type="GO" id="GO:0061630">
    <property type="term" value="F:ubiquitin protein ligase activity"/>
    <property type="evidence" value="ECO:0000318"/>
    <property type="project" value="GO_Central"/>
</dbReference>
<evidence type="ECO:0000259" key="6">
    <source>
        <dbReference type="PROSITE" id="PS50089"/>
    </source>
</evidence>
<dbReference type="InterPro" id="IPR013083">
    <property type="entry name" value="Znf_RING/FYVE/PHD"/>
</dbReference>
<sequence length="294" mass="32203">MDDDVDMTQRLQGLLQRLTARLSTREASAAQDHGHATQPSAVGGGRRPLAGAVVGSADDHDAPRDNGGTLLPGGGHLQLLEPFEQEATSLAEVTEMLRRGLSRSDEFFDQNQIMEFAMRLRDDDDIGDILERIYDHAVAAGVLPPLPAAEDSDQRHHNNNDDDDDDMLEEQIFYQALAAEVLIPLPEWLDQRGNDGVDNRGFVGGGVPASSAGVVAGLEKRKYQRSSAGQDDGDKQCPICLMDYVVDDDLCVMPCKHGFHHECLAGWLARSCLCPLCRHVLMPSEEEQDVRHSP</sequence>
<dbReference type="Pfam" id="PF13639">
    <property type="entry name" value="zf-RING_2"/>
    <property type="match status" value="1"/>
</dbReference>
<dbReference type="KEGG" id="sbi:8069319"/>
<keyword evidence="3" id="KW-0862">Zinc</keyword>
<dbReference type="InterPro" id="IPR051834">
    <property type="entry name" value="RING_finger_E3_ligase"/>
</dbReference>
<gene>
    <name evidence="7" type="ORF">SORBI_3005G035700</name>
</gene>
<keyword evidence="8" id="KW-1185">Reference proteome</keyword>
<dbReference type="Gramene" id="EES07980">
    <property type="protein sequence ID" value="EES07980"/>
    <property type="gene ID" value="SORBI_3005G035700"/>
</dbReference>
<evidence type="ECO:0000313" key="8">
    <source>
        <dbReference type="Proteomes" id="UP000000768"/>
    </source>
</evidence>
<accession>C5Y4M0</accession>
<evidence type="ECO:0000313" key="7">
    <source>
        <dbReference type="EMBL" id="EES07980.1"/>
    </source>
</evidence>
<proteinExistence type="predicted"/>
<dbReference type="HOGENOM" id="CLU_948010_0_0_1"/>
<dbReference type="SMART" id="SM00184">
    <property type="entry name" value="RING"/>
    <property type="match status" value="1"/>
</dbReference>
<feature type="domain" description="RING-type" evidence="6">
    <location>
        <begin position="237"/>
        <end position="278"/>
    </location>
</feature>
<dbReference type="EMBL" id="CM000764">
    <property type="protein sequence ID" value="EES07980.1"/>
    <property type="molecule type" value="Genomic_DNA"/>
</dbReference>
<evidence type="ECO:0000256" key="2">
    <source>
        <dbReference type="ARBA" id="ARBA00022771"/>
    </source>
</evidence>
<feature type="region of interest" description="Disordered" evidence="5">
    <location>
        <begin position="146"/>
        <end position="165"/>
    </location>
</feature>
<dbReference type="GO" id="GO:0008270">
    <property type="term" value="F:zinc ion binding"/>
    <property type="evidence" value="ECO:0007669"/>
    <property type="project" value="UniProtKB-KW"/>
</dbReference>
<dbReference type="InterPro" id="IPR001841">
    <property type="entry name" value="Znf_RING"/>
</dbReference>
<evidence type="ECO:0000256" key="3">
    <source>
        <dbReference type="ARBA" id="ARBA00022833"/>
    </source>
</evidence>
<dbReference type="InParanoid" id="C5Y4M0"/>
<dbReference type="GO" id="GO:0016567">
    <property type="term" value="P:protein ubiquitination"/>
    <property type="evidence" value="ECO:0000318"/>
    <property type="project" value="GO_Central"/>
</dbReference>
<dbReference type="GO" id="GO:0005737">
    <property type="term" value="C:cytoplasm"/>
    <property type="evidence" value="ECO:0000318"/>
    <property type="project" value="GO_Central"/>
</dbReference>
<name>C5Y4M0_SORBI</name>
<protein>
    <recommendedName>
        <fullName evidence="6">RING-type domain-containing protein</fullName>
    </recommendedName>
</protein>
<organism evidence="7 8">
    <name type="scientific">Sorghum bicolor</name>
    <name type="common">Sorghum</name>
    <name type="synonym">Sorghum vulgare</name>
    <dbReference type="NCBI Taxonomy" id="4558"/>
    <lineage>
        <taxon>Eukaryota</taxon>
        <taxon>Viridiplantae</taxon>
        <taxon>Streptophyta</taxon>
        <taxon>Embryophyta</taxon>
        <taxon>Tracheophyta</taxon>
        <taxon>Spermatophyta</taxon>
        <taxon>Magnoliopsida</taxon>
        <taxon>Liliopsida</taxon>
        <taxon>Poales</taxon>
        <taxon>Poaceae</taxon>
        <taxon>PACMAD clade</taxon>
        <taxon>Panicoideae</taxon>
        <taxon>Andropogonodae</taxon>
        <taxon>Andropogoneae</taxon>
        <taxon>Sorghinae</taxon>
        <taxon>Sorghum</taxon>
    </lineage>
</organism>
<dbReference type="AlphaFoldDB" id="C5Y4M0"/>
<evidence type="ECO:0000256" key="4">
    <source>
        <dbReference type="PROSITE-ProRule" id="PRU00175"/>
    </source>
</evidence>
<keyword evidence="1" id="KW-0479">Metal-binding</keyword>
<dbReference type="eggNOG" id="KOG0800">
    <property type="taxonomic scope" value="Eukaryota"/>
</dbReference>
<dbReference type="Gene3D" id="3.30.40.10">
    <property type="entry name" value="Zinc/RING finger domain, C3HC4 (zinc finger)"/>
    <property type="match status" value="1"/>
</dbReference>
<dbReference type="OrthoDB" id="688307at2759"/>
<feature type="region of interest" description="Disordered" evidence="5">
    <location>
        <begin position="24"/>
        <end position="74"/>
    </location>
</feature>
<evidence type="ECO:0000256" key="5">
    <source>
        <dbReference type="SAM" id="MobiDB-lite"/>
    </source>
</evidence>
<dbReference type="Proteomes" id="UP000000768">
    <property type="component" value="Chromosome 5"/>
</dbReference>
<dbReference type="PROSITE" id="PS50089">
    <property type="entry name" value="ZF_RING_2"/>
    <property type="match status" value="1"/>
</dbReference>
<dbReference type="OMA" id="HECLAGW"/>
<reference evidence="8" key="2">
    <citation type="journal article" date="2018" name="Plant J.">
        <title>The Sorghum bicolor reference genome: improved assembly, gene annotations, a transcriptome atlas, and signatures of genome organization.</title>
        <authorList>
            <person name="McCormick R.F."/>
            <person name="Truong S.K."/>
            <person name="Sreedasyam A."/>
            <person name="Jenkins J."/>
            <person name="Shu S."/>
            <person name="Sims D."/>
            <person name="Kennedy M."/>
            <person name="Amirebrahimi M."/>
            <person name="Weers B.D."/>
            <person name="McKinley B."/>
            <person name="Mattison A."/>
            <person name="Morishige D.T."/>
            <person name="Grimwood J."/>
            <person name="Schmutz J."/>
            <person name="Mullet J.E."/>
        </authorList>
    </citation>
    <scope>NUCLEOTIDE SEQUENCE [LARGE SCALE GENOMIC DNA]</scope>
    <source>
        <strain evidence="8">cv. BTx623</strain>
    </source>
</reference>
<evidence type="ECO:0000256" key="1">
    <source>
        <dbReference type="ARBA" id="ARBA00022723"/>
    </source>
</evidence>
<reference evidence="7 8" key="1">
    <citation type="journal article" date="2009" name="Nature">
        <title>The Sorghum bicolor genome and the diversification of grasses.</title>
        <authorList>
            <person name="Paterson A.H."/>
            <person name="Bowers J.E."/>
            <person name="Bruggmann R."/>
            <person name="Dubchak I."/>
            <person name="Grimwood J."/>
            <person name="Gundlach H."/>
            <person name="Haberer G."/>
            <person name="Hellsten U."/>
            <person name="Mitros T."/>
            <person name="Poliakov A."/>
            <person name="Schmutz J."/>
            <person name="Spannagl M."/>
            <person name="Tang H."/>
            <person name="Wang X."/>
            <person name="Wicker T."/>
            <person name="Bharti A.K."/>
            <person name="Chapman J."/>
            <person name="Feltus F.A."/>
            <person name="Gowik U."/>
            <person name="Grigoriev I.V."/>
            <person name="Lyons E."/>
            <person name="Maher C.A."/>
            <person name="Martis M."/>
            <person name="Narechania A."/>
            <person name="Otillar R.P."/>
            <person name="Penning B.W."/>
            <person name="Salamov A.A."/>
            <person name="Wang Y."/>
            <person name="Zhang L."/>
            <person name="Carpita N.C."/>
            <person name="Freeling M."/>
            <person name="Gingle A.R."/>
            <person name="Hash C.T."/>
            <person name="Keller B."/>
            <person name="Klein P."/>
            <person name="Kresovich S."/>
            <person name="McCann M.C."/>
            <person name="Ming R."/>
            <person name="Peterson D.G."/>
            <person name="Mehboob-ur-Rahman"/>
            <person name="Ware D."/>
            <person name="Westhoff P."/>
            <person name="Mayer K.F."/>
            <person name="Messing J."/>
            <person name="Rokhsar D.S."/>
        </authorList>
    </citation>
    <scope>NUCLEOTIDE SEQUENCE [LARGE SCALE GENOMIC DNA]</scope>
    <source>
        <strain evidence="8">cv. BTx623</strain>
    </source>
</reference>
<dbReference type="SUPFAM" id="SSF57850">
    <property type="entry name" value="RING/U-box"/>
    <property type="match status" value="1"/>
</dbReference>
<dbReference type="PANTHER" id="PTHR45931:SF23">
    <property type="entry name" value="OS12G0134500 PROTEIN"/>
    <property type="match status" value="1"/>
</dbReference>